<sequence>MFIPFEFVYCMSRTNINNSVNDGTATLGDLLTARPSGLVEPETWALLYQAVQALQDLFLSG</sequence>
<name>A0A9P0B4D4_BRAAE</name>
<dbReference type="Proteomes" id="UP001154078">
    <property type="component" value="Chromosome 3"/>
</dbReference>
<evidence type="ECO:0008006" key="3">
    <source>
        <dbReference type="Google" id="ProtNLM"/>
    </source>
</evidence>
<evidence type="ECO:0000313" key="1">
    <source>
        <dbReference type="EMBL" id="CAH0553792.1"/>
    </source>
</evidence>
<dbReference type="OrthoDB" id="6771030at2759"/>
<reference evidence="1" key="1">
    <citation type="submission" date="2021-12" db="EMBL/GenBank/DDBJ databases">
        <authorList>
            <person name="King R."/>
        </authorList>
    </citation>
    <scope>NUCLEOTIDE SEQUENCE</scope>
</reference>
<dbReference type="AlphaFoldDB" id="A0A9P0B4D4"/>
<protein>
    <recommendedName>
        <fullName evidence="3">KIND domain-containing protein</fullName>
    </recommendedName>
</protein>
<accession>A0A9P0B4D4</accession>
<keyword evidence="2" id="KW-1185">Reference proteome</keyword>
<proteinExistence type="predicted"/>
<evidence type="ECO:0000313" key="2">
    <source>
        <dbReference type="Proteomes" id="UP001154078"/>
    </source>
</evidence>
<gene>
    <name evidence="1" type="ORF">MELIAE_LOCUS5696</name>
</gene>
<organism evidence="1 2">
    <name type="scientific">Brassicogethes aeneus</name>
    <name type="common">Rape pollen beetle</name>
    <name type="synonym">Meligethes aeneus</name>
    <dbReference type="NCBI Taxonomy" id="1431903"/>
    <lineage>
        <taxon>Eukaryota</taxon>
        <taxon>Metazoa</taxon>
        <taxon>Ecdysozoa</taxon>
        <taxon>Arthropoda</taxon>
        <taxon>Hexapoda</taxon>
        <taxon>Insecta</taxon>
        <taxon>Pterygota</taxon>
        <taxon>Neoptera</taxon>
        <taxon>Endopterygota</taxon>
        <taxon>Coleoptera</taxon>
        <taxon>Polyphaga</taxon>
        <taxon>Cucujiformia</taxon>
        <taxon>Nitidulidae</taxon>
        <taxon>Meligethinae</taxon>
        <taxon>Brassicogethes</taxon>
    </lineage>
</organism>
<dbReference type="EMBL" id="OV121134">
    <property type="protein sequence ID" value="CAH0553792.1"/>
    <property type="molecule type" value="Genomic_DNA"/>
</dbReference>